<evidence type="ECO:0000256" key="4">
    <source>
        <dbReference type="ARBA" id="ARBA00023180"/>
    </source>
</evidence>
<dbReference type="SMART" id="SM00408">
    <property type="entry name" value="IGc2"/>
    <property type="match status" value="3"/>
</dbReference>
<dbReference type="InterPro" id="IPR013783">
    <property type="entry name" value="Ig-like_fold"/>
</dbReference>
<dbReference type="GO" id="GO:0050839">
    <property type="term" value="F:cell adhesion molecule binding"/>
    <property type="evidence" value="ECO:0007669"/>
    <property type="project" value="TreeGrafter"/>
</dbReference>
<keyword evidence="7" id="KW-0812">Transmembrane</keyword>
<reference evidence="10" key="1">
    <citation type="submission" date="2021-01" db="EMBL/GenBank/DDBJ databases">
        <authorList>
            <person name="Zahm M."/>
            <person name="Roques C."/>
            <person name="Cabau C."/>
            <person name="Klopp C."/>
            <person name="Donnadieu C."/>
            <person name="Jouanno E."/>
            <person name="Lampietro C."/>
            <person name="Louis A."/>
            <person name="Herpin A."/>
            <person name="Echchiki A."/>
            <person name="Berthelot C."/>
            <person name="Parey E."/>
            <person name="Roest-Crollius H."/>
            <person name="Braasch I."/>
            <person name="Postlethwait J."/>
            <person name="Bobe J."/>
            <person name="Montfort J."/>
            <person name="Bouchez O."/>
            <person name="Begum T."/>
            <person name="Mejri S."/>
            <person name="Adams A."/>
            <person name="Chen W.-J."/>
            <person name="Guiguen Y."/>
        </authorList>
    </citation>
    <scope>NUCLEOTIDE SEQUENCE</scope>
    <source>
        <tissue evidence="10">Blood</tissue>
    </source>
</reference>
<keyword evidence="8" id="KW-0732">Signal</keyword>
<keyword evidence="2 7" id="KW-0472">Membrane</keyword>
<evidence type="ECO:0000259" key="9">
    <source>
        <dbReference type="PROSITE" id="PS50835"/>
    </source>
</evidence>
<dbReference type="GO" id="GO:0098609">
    <property type="term" value="P:cell-cell adhesion"/>
    <property type="evidence" value="ECO:0007669"/>
    <property type="project" value="TreeGrafter"/>
</dbReference>
<name>A0A8T3DVS7_9TELE</name>
<evidence type="ECO:0000256" key="5">
    <source>
        <dbReference type="ARBA" id="ARBA00023319"/>
    </source>
</evidence>
<gene>
    <name evidence="10" type="ORF">AGOR_G00056160</name>
</gene>
<dbReference type="OrthoDB" id="9043395at2759"/>
<dbReference type="CDD" id="cd00096">
    <property type="entry name" value="Ig"/>
    <property type="match status" value="1"/>
</dbReference>
<sequence length="532" mass="57758">MERSTVTFFLFLIITGAAIGDPLEMMVGNLGDSLSVPCRSIVGNETLSVVSWLKDGGVVASQNLSVVQTPSDDKRLSITKEGSLNIAGLLLIDEGIYICNYSSLDHKTETQMGIQLLIAGGPTNVRTEVTPVAALPNGTLFVQKDSAVSFNCSSNSYPSQTLSWVFQDLESNSSVLASSNKSPLELHVSSIQSSNQGTYSCIAQNTLSNQTASKSTLLLVYYTPDRHPECSWVMGNDSSHLLLNCSWHGSYPLPTLQWEEVLGADRSKPPVLNVSMTTESLVATLNRSELYDGQTLQCTGQNQMLRSQPRFCSVTLKAPLPKGVTLLTALEGGNATLTCSEANSTPVAKTSWRRRTSNSQIQEVVPSAKYIVSDLGPEFTLKIVNISKFDEGVYLCRSENTLMVKELEFLLTVESSVSYAGGVVGVFIAMLIIGVGIAVGVSAYRNRDRICLGKIIPFMEEERHDVFHLVESDDEEIFSEPVARSIAAATNGHATSIVQIHRIPSSDHEDLGTTDTEVEETSKPPEQELVTF</sequence>
<protein>
    <recommendedName>
        <fullName evidence="9">Ig-like domain-containing protein</fullName>
    </recommendedName>
</protein>
<comment type="caution">
    <text evidence="10">The sequence shown here is derived from an EMBL/GenBank/DDBJ whole genome shotgun (WGS) entry which is preliminary data.</text>
</comment>
<feature type="domain" description="Ig-like" evidence="9">
    <location>
        <begin position="131"/>
        <end position="213"/>
    </location>
</feature>
<evidence type="ECO:0000313" key="11">
    <source>
        <dbReference type="Proteomes" id="UP000829720"/>
    </source>
</evidence>
<dbReference type="InterPro" id="IPR003599">
    <property type="entry name" value="Ig_sub"/>
</dbReference>
<dbReference type="SUPFAM" id="SSF48726">
    <property type="entry name" value="Immunoglobulin"/>
    <property type="match status" value="4"/>
</dbReference>
<keyword evidence="5" id="KW-0393">Immunoglobulin domain</keyword>
<evidence type="ECO:0000256" key="7">
    <source>
        <dbReference type="SAM" id="Phobius"/>
    </source>
</evidence>
<dbReference type="EMBL" id="JAERUA010000004">
    <property type="protein sequence ID" value="KAI1901051.1"/>
    <property type="molecule type" value="Genomic_DNA"/>
</dbReference>
<evidence type="ECO:0000313" key="10">
    <source>
        <dbReference type="EMBL" id="KAI1901051.1"/>
    </source>
</evidence>
<feature type="chain" id="PRO_5035746248" description="Ig-like domain-containing protein" evidence="8">
    <location>
        <begin position="21"/>
        <end position="532"/>
    </location>
</feature>
<keyword evidence="11" id="KW-1185">Reference proteome</keyword>
<dbReference type="SMART" id="SM00409">
    <property type="entry name" value="IG"/>
    <property type="match status" value="3"/>
</dbReference>
<comment type="subcellular location">
    <subcellularLocation>
        <location evidence="1">Membrane</location>
        <topology evidence="1">Single-pass type I membrane protein</topology>
    </subcellularLocation>
</comment>
<dbReference type="InterPro" id="IPR051275">
    <property type="entry name" value="Cell_adhesion_signaling"/>
</dbReference>
<dbReference type="Pfam" id="PF13927">
    <property type="entry name" value="Ig_3"/>
    <property type="match status" value="2"/>
</dbReference>
<evidence type="ECO:0000256" key="8">
    <source>
        <dbReference type="SAM" id="SignalP"/>
    </source>
</evidence>
<feature type="region of interest" description="Disordered" evidence="6">
    <location>
        <begin position="505"/>
        <end position="532"/>
    </location>
</feature>
<dbReference type="AlphaFoldDB" id="A0A8T3DVS7"/>
<feature type="transmembrane region" description="Helical" evidence="7">
    <location>
        <begin position="419"/>
        <end position="444"/>
    </location>
</feature>
<dbReference type="PANTHER" id="PTHR11640">
    <property type="entry name" value="NEPHRIN"/>
    <property type="match status" value="1"/>
</dbReference>
<keyword evidence="7" id="KW-1133">Transmembrane helix</keyword>
<dbReference type="InterPro" id="IPR036179">
    <property type="entry name" value="Ig-like_dom_sf"/>
</dbReference>
<organism evidence="10 11">
    <name type="scientific">Albula goreensis</name>
    <dbReference type="NCBI Taxonomy" id="1534307"/>
    <lineage>
        <taxon>Eukaryota</taxon>
        <taxon>Metazoa</taxon>
        <taxon>Chordata</taxon>
        <taxon>Craniata</taxon>
        <taxon>Vertebrata</taxon>
        <taxon>Euteleostomi</taxon>
        <taxon>Actinopterygii</taxon>
        <taxon>Neopterygii</taxon>
        <taxon>Teleostei</taxon>
        <taxon>Albuliformes</taxon>
        <taxon>Albulidae</taxon>
        <taxon>Albula</taxon>
    </lineage>
</organism>
<proteinExistence type="predicted"/>
<dbReference type="Proteomes" id="UP000829720">
    <property type="component" value="Unassembled WGS sequence"/>
</dbReference>
<dbReference type="InterPro" id="IPR007110">
    <property type="entry name" value="Ig-like_dom"/>
</dbReference>
<evidence type="ECO:0000256" key="6">
    <source>
        <dbReference type="SAM" id="MobiDB-lite"/>
    </source>
</evidence>
<feature type="domain" description="Ig-like" evidence="9">
    <location>
        <begin position="321"/>
        <end position="418"/>
    </location>
</feature>
<dbReference type="PROSITE" id="PS50835">
    <property type="entry name" value="IG_LIKE"/>
    <property type="match status" value="3"/>
</dbReference>
<dbReference type="PANTHER" id="PTHR11640:SF157">
    <property type="entry name" value="V-SET AND IMMUNOGLOBULIN DOMAIN-CONTAINING PROTEIN 10"/>
    <property type="match status" value="1"/>
</dbReference>
<feature type="domain" description="Ig-like" evidence="9">
    <location>
        <begin position="31"/>
        <end position="115"/>
    </location>
</feature>
<dbReference type="GO" id="GO:0005886">
    <property type="term" value="C:plasma membrane"/>
    <property type="evidence" value="ECO:0007669"/>
    <property type="project" value="TreeGrafter"/>
</dbReference>
<dbReference type="Gene3D" id="2.60.40.10">
    <property type="entry name" value="Immunoglobulins"/>
    <property type="match status" value="4"/>
</dbReference>
<dbReference type="GO" id="GO:0007416">
    <property type="term" value="P:synapse assembly"/>
    <property type="evidence" value="ECO:0007669"/>
    <property type="project" value="TreeGrafter"/>
</dbReference>
<accession>A0A8T3DVS7</accession>
<keyword evidence="3" id="KW-1015">Disulfide bond</keyword>
<evidence type="ECO:0000256" key="2">
    <source>
        <dbReference type="ARBA" id="ARBA00023136"/>
    </source>
</evidence>
<dbReference type="InterPro" id="IPR003598">
    <property type="entry name" value="Ig_sub2"/>
</dbReference>
<dbReference type="GO" id="GO:0005911">
    <property type="term" value="C:cell-cell junction"/>
    <property type="evidence" value="ECO:0007669"/>
    <property type="project" value="TreeGrafter"/>
</dbReference>
<evidence type="ECO:0000256" key="3">
    <source>
        <dbReference type="ARBA" id="ARBA00023157"/>
    </source>
</evidence>
<keyword evidence="4" id="KW-0325">Glycoprotein</keyword>
<evidence type="ECO:0000256" key="1">
    <source>
        <dbReference type="ARBA" id="ARBA00004479"/>
    </source>
</evidence>
<feature type="signal peptide" evidence="8">
    <location>
        <begin position="1"/>
        <end position="20"/>
    </location>
</feature>